<dbReference type="SUPFAM" id="SSF50475">
    <property type="entry name" value="FMN-binding split barrel"/>
    <property type="match status" value="1"/>
</dbReference>
<dbReference type="Gene3D" id="2.30.110.10">
    <property type="entry name" value="Electron Transport, Fmn-binding Protein, Chain A"/>
    <property type="match status" value="1"/>
</dbReference>
<dbReference type="AlphaFoldDB" id="A0A0F7SP22"/>
<evidence type="ECO:0000259" key="1">
    <source>
        <dbReference type="Pfam" id="PF16242"/>
    </source>
</evidence>
<sequence length="201" mass="22004">MSAGQDPYTAVNNDDPNVKQKVDGLLGVIKSVGTAMLTTRAPDSEELHSRAMYPSSIDHLKFTFFGNVESGKFDGIEKDKHVNISYYNSDNTSWVSIAGVANISNDRERIKELYSPHLKAWFGDLGDGKHTGEADDPRIELIEVTPKEIRYFVEQKNIVTKSIDIVTSAVTGSVAQPGKLVVLNGHELETAKKIVGATVKV</sequence>
<name>A0A0F7SP22_PHARH</name>
<dbReference type="PANTHER" id="PTHR34818">
    <property type="entry name" value="PROTEIN BLI-3"/>
    <property type="match status" value="1"/>
</dbReference>
<dbReference type="InterPro" id="IPR012349">
    <property type="entry name" value="Split_barrel_FMN-bd"/>
</dbReference>
<feature type="domain" description="General stress protein FMN-binding split barrel" evidence="1">
    <location>
        <begin position="22"/>
        <end position="173"/>
    </location>
</feature>
<proteinExistence type="predicted"/>
<dbReference type="EMBL" id="LN483142">
    <property type="protein sequence ID" value="CED83196.1"/>
    <property type="molecule type" value="Genomic_DNA"/>
</dbReference>
<dbReference type="InterPro" id="IPR038725">
    <property type="entry name" value="YdaG_split_barrel_FMN-bd"/>
</dbReference>
<organism evidence="2">
    <name type="scientific">Phaffia rhodozyma</name>
    <name type="common">Yeast</name>
    <name type="synonym">Xanthophyllomyces dendrorhous</name>
    <dbReference type="NCBI Taxonomy" id="264483"/>
    <lineage>
        <taxon>Eukaryota</taxon>
        <taxon>Fungi</taxon>
        <taxon>Dikarya</taxon>
        <taxon>Basidiomycota</taxon>
        <taxon>Agaricomycotina</taxon>
        <taxon>Tremellomycetes</taxon>
        <taxon>Cystofilobasidiales</taxon>
        <taxon>Mrakiaceae</taxon>
        <taxon>Phaffia</taxon>
    </lineage>
</organism>
<evidence type="ECO:0000313" key="2">
    <source>
        <dbReference type="EMBL" id="CED83196.1"/>
    </source>
</evidence>
<protein>
    <submittedName>
        <fullName evidence="2">Pyridoxamine 5'-phosphate oxidase-like, FMN-binding domain</fullName>
    </submittedName>
</protein>
<accession>A0A0F7SP22</accession>
<dbReference type="Pfam" id="PF16242">
    <property type="entry name" value="Pyrid_ox_like"/>
    <property type="match status" value="1"/>
</dbReference>
<reference evidence="2" key="1">
    <citation type="submission" date="2014-08" db="EMBL/GenBank/DDBJ databases">
        <authorList>
            <person name="Sharma Rahul"/>
            <person name="Thines Marco"/>
        </authorList>
    </citation>
    <scope>NUCLEOTIDE SEQUENCE</scope>
</reference>
<dbReference type="PANTHER" id="PTHR34818:SF1">
    <property type="entry name" value="PROTEIN BLI-3"/>
    <property type="match status" value="1"/>
</dbReference>
<dbReference type="InterPro" id="IPR052917">
    <property type="entry name" value="Stress-Dev_Protein"/>
</dbReference>